<reference evidence="7" key="1">
    <citation type="journal article" date="2019" name="Int. J. Syst. Evol. Microbiol.">
        <title>The Global Catalogue of Microorganisms (GCM) 10K type strain sequencing project: providing services to taxonomists for standard genome sequencing and annotation.</title>
        <authorList>
            <consortium name="The Broad Institute Genomics Platform"/>
            <consortium name="The Broad Institute Genome Sequencing Center for Infectious Disease"/>
            <person name="Wu L."/>
            <person name="Ma J."/>
        </authorList>
    </citation>
    <scope>NUCLEOTIDE SEQUENCE [LARGE SCALE GENOMIC DNA]</scope>
    <source>
        <strain evidence="7">PCU 280</strain>
    </source>
</reference>
<dbReference type="EMBL" id="JBHSTE010000004">
    <property type="protein sequence ID" value="MFC6333527.1"/>
    <property type="molecule type" value="Genomic_DNA"/>
</dbReference>
<evidence type="ECO:0000259" key="5">
    <source>
        <dbReference type="PROSITE" id="PS50930"/>
    </source>
</evidence>
<dbReference type="InterPro" id="IPR046947">
    <property type="entry name" value="LytR-like"/>
</dbReference>
<keyword evidence="2" id="KW-0805">Transcription regulation</keyword>
<dbReference type="Proteomes" id="UP001596233">
    <property type="component" value="Unassembled WGS sequence"/>
</dbReference>
<comment type="caution">
    <text evidence="6">The sequence shown here is derived from an EMBL/GenBank/DDBJ whole genome shotgun (WGS) entry which is preliminary data.</text>
</comment>
<keyword evidence="4" id="KW-0804">Transcription</keyword>
<evidence type="ECO:0000313" key="7">
    <source>
        <dbReference type="Proteomes" id="UP001596233"/>
    </source>
</evidence>
<dbReference type="InterPro" id="IPR007492">
    <property type="entry name" value="LytTR_DNA-bd_dom"/>
</dbReference>
<keyword evidence="7" id="KW-1185">Reference proteome</keyword>
<dbReference type="RefSeq" id="WP_379235088.1">
    <property type="nucleotide sequence ID" value="NZ_JBHSTE010000004.1"/>
</dbReference>
<keyword evidence="3 6" id="KW-0238">DNA-binding</keyword>
<dbReference type="Pfam" id="PF04397">
    <property type="entry name" value="LytTR"/>
    <property type="match status" value="1"/>
</dbReference>
<dbReference type="SMART" id="SM00850">
    <property type="entry name" value="LytTR"/>
    <property type="match status" value="1"/>
</dbReference>
<evidence type="ECO:0000256" key="3">
    <source>
        <dbReference type="ARBA" id="ARBA00023125"/>
    </source>
</evidence>
<dbReference type="PANTHER" id="PTHR37299:SF2">
    <property type="entry name" value="HTH LYTTR-TYPE DOMAIN-CONTAINING PROTEIN"/>
    <property type="match status" value="1"/>
</dbReference>
<evidence type="ECO:0000256" key="1">
    <source>
        <dbReference type="ARBA" id="ARBA00022490"/>
    </source>
</evidence>
<dbReference type="PROSITE" id="PS50930">
    <property type="entry name" value="HTH_LYTTR"/>
    <property type="match status" value="1"/>
</dbReference>
<keyword evidence="1" id="KW-0963">Cytoplasm</keyword>
<proteinExistence type="predicted"/>
<evidence type="ECO:0000256" key="2">
    <source>
        <dbReference type="ARBA" id="ARBA00023015"/>
    </source>
</evidence>
<dbReference type="PANTHER" id="PTHR37299">
    <property type="entry name" value="TRANSCRIPTIONAL REGULATOR-RELATED"/>
    <property type="match status" value="1"/>
</dbReference>
<dbReference type="GO" id="GO:0003677">
    <property type="term" value="F:DNA binding"/>
    <property type="evidence" value="ECO:0007669"/>
    <property type="project" value="UniProtKB-KW"/>
</dbReference>
<evidence type="ECO:0000313" key="6">
    <source>
        <dbReference type="EMBL" id="MFC6333527.1"/>
    </source>
</evidence>
<dbReference type="Gene3D" id="2.40.50.1020">
    <property type="entry name" value="LytTr DNA-binding domain"/>
    <property type="match status" value="1"/>
</dbReference>
<protein>
    <submittedName>
        <fullName evidence="6">LytTR family DNA-binding domain-containing protein</fullName>
    </submittedName>
</protein>
<feature type="domain" description="HTH LytTR-type" evidence="5">
    <location>
        <begin position="48"/>
        <end position="147"/>
    </location>
</feature>
<organism evidence="6 7">
    <name type="scientific">Paenibacillus septentrionalis</name>
    <dbReference type="NCBI Taxonomy" id="429342"/>
    <lineage>
        <taxon>Bacteria</taxon>
        <taxon>Bacillati</taxon>
        <taxon>Bacillota</taxon>
        <taxon>Bacilli</taxon>
        <taxon>Bacillales</taxon>
        <taxon>Paenibacillaceae</taxon>
        <taxon>Paenibacillus</taxon>
    </lineage>
</organism>
<sequence>MKVRIDIDAKHEETIITIQAKEWTEELAALVSKLQQPISTGRLMGVEQDRTVLLDPMEIDYVYAEKRRVLAALGSNRVEVRMKLYEVETLLAPHGFMRFSKSVIGNIDRIERFELMFNGNLCVHFKSGNKEYVSRAYVAELKKRLVLGGDKDGD</sequence>
<name>A0ABW1V6X7_9BACL</name>
<evidence type="ECO:0000256" key="4">
    <source>
        <dbReference type="ARBA" id="ARBA00023163"/>
    </source>
</evidence>
<gene>
    <name evidence="6" type="ORF">ACFP56_12930</name>
</gene>
<accession>A0ABW1V6X7</accession>